<feature type="transmembrane region" description="Helical" evidence="9">
    <location>
        <begin position="325"/>
        <end position="343"/>
    </location>
</feature>
<feature type="transmembrane region" description="Helical" evidence="9">
    <location>
        <begin position="85"/>
        <end position="106"/>
    </location>
</feature>
<protein>
    <submittedName>
        <fullName evidence="10">AI-2E family transporter YdiK</fullName>
    </submittedName>
</protein>
<evidence type="ECO:0000256" key="5">
    <source>
        <dbReference type="ARBA" id="ARBA00022692"/>
    </source>
</evidence>
<feature type="transmembrane region" description="Helical" evidence="9">
    <location>
        <begin position="57"/>
        <end position="73"/>
    </location>
</feature>
<dbReference type="Pfam" id="PF01594">
    <property type="entry name" value="AI-2E_transport"/>
    <property type="match status" value="1"/>
</dbReference>
<accession>A0ABR7PKG1</accession>
<gene>
    <name evidence="10" type="primary">ydiK</name>
    <name evidence="10" type="ORF">F6X42_06400</name>
</gene>
<sequence>MADTAQRPPQPEPQPRPEAPRQLLRPTIDLAQILLAIGALLLLIGGSLYIVHPFVPALIWGTTIVVTTWPLMLKLQQHLGGRRWLAVMIMLLAEVVVICIPTYGAVSTLADHADDIMDFVKGLPDYSLPSPPRWLTGIPLTEHFTREWQRLSEAGPGGMLARIEPYAAVLAKWLLVQMGLVGAFALHLLLMIILCGLLYAKGEAAVELVTALALRVAPNNGKGIVHLTGQSIRAIALGVVVTALVQASLGAAGIWLAGIPFAAVLSALVFVLCLVQLGPLLPMLGCVIWLFMHDSQLTAIVLLVWALCVSALDNVLRPILIRRAVALPLVLILAGVLGGLIAVGPVGLFIGPVILAVTYHLLLAWIALPNRVSAPDDPAGLAEAAHAASLASGPDDRSGKALS</sequence>
<organism evidence="10 11">
    <name type="scientific">Paraburkholderia podalyriae</name>
    <dbReference type="NCBI Taxonomy" id="1938811"/>
    <lineage>
        <taxon>Bacteria</taxon>
        <taxon>Pseudomonadati</taxon>
        <taxon>Pseudomonadota</taxon>
        <taxon>Betaproteobacteria</taxon>
        <taxon>Burkholderiales</taxon>
        <taxon>Burkholderiaceae</taxon>
        <taxon>Paraburkholderia</taxon>
    </lineage>
</organism>
<dbReference type="EMBL" id="VZQQ01000004">
    <property type="protein sequence ID" value="MBC8746274.1"/>
    <property type="molecule type" value="Genomic_DNA"/>
</dbReference>
<dbReference type="InterPro" id="IPR002549">
    <property type="entry name" value="AI-2E-like"/>
</dbReference>
<evidence type="ECO:0000256" key="1">
    <source>
        <dbReference type="ARBA" id="ARBA00004651"/>
    </source>
</evidence>
<keyword evidence="11" id="KW-1185">Reference proteome</keyword>
<evidence type="ECO:0000256" key="9">
    <source>
        <dbReference type="SAM" id="Phobius"/>
    </source>
</evidence>
<feature type="transmembrane region" description="Helical" evidence="9">
    <location>
        <begin position="349"/>
        <end position="368"/>
    </location>
</feature>
<comment type="similarity">
    <text evidence="2">Belongs to the autoinducer-2 exporter (AI-2E) (TC 2.A.86) family.</text>
</comment>
<evidence type="ECO:0000256" key="3">
    <source>
        <dbReference type="ARBA" id="ARBA00022448"/>
    </source>
</evidence>
<dbReference type="NCBIfam" id="NF008216">
    <property type="entry name" value="PRK10983.1"/>
    <property type="match status" value="1"/>
</dbReference>
<keyword evidence="3" id="KW-0813">Transport</keyword>
<evidence type="ECO:0000313" key="10">
    <source>
        <dbReference type="EMBL" id="MBC8746274.1"/>
    </source>
</evidence>
<comment type="subcellular location">
    <subcellularLocation>
        <location evidence="1">Cell membrane</location>
        <topology evidence="1">Multi-pass membrane protein</topology>
    </subcellularLocation>
</comment>
<proteinExistence type="inferred from homology"/>
<evidence type="ECO:0000256" key="4">
    <source>
        <dbReference type="ARBA" id="ARBA00022475"/>
    </source>
</evidence>
<dbReference type="RefSeq" id="WP_187633379.1">
    <property type="nucleotide sequence ID" value="NZ_VZQQ01000004.1"/>
</dbReference>
<feature type="transmembrane region" description="Helical" evidence="9">
    <location>
        <begin position="297"/>
        <end position="316"/>
    </location>
</feature>
<keyword evidence="4" id="KW-1003">Cell membrane</keyword>
<feature type="transmembrane region" description="Helical" evidence="9">
    <location>
        <begin position="30"/>
        <end position="51"/>
    </location>
</feature>
<reference evidence="10 11" key="1">
    <citation type="submission" date="2019-09" db="EMBL/GenBank/DDBJ databases">
        <title>Paraburkholderia podalyriae sp. nov., A South African Podalyria-associated rhizobium.</title>
        <authorList>
            <person name="Mavima L."/>
            <person name="Beukes C.W."/>
            <person name="Palmer M."/>
            <person name="De Meyer S.E."/>
            <person name="James E.K."/>
            <person name="Maluk M."/>
            <person name="Avontuur J.R."/>
            <person name="Chan W.Y."/>
            <person name="Venter S.N."/>
            <person name="Steenkamp E.T."/>
        </authorList>
    </citation>
    <scope>NUCLEOTIDE SEQUENCE [LARGE SCALE GENOMIC DNA]</scope>
    <source>
        <strain evidence="10 11">WC7.3b</strain>
    </source>
</reference>
<dbReference type="Proteomes" id="UP000736373">
    <property type="component" value="Unassembled WGS sequence"/>
</dbReference>
<feature type="transmembrane region" description="Helical" evidence="9">
    <location>
        <begin position="254"/>
        <end position="277"/>
    </location>
</feature>
<comment type="caution">
    <text evidence="10">The sequence shown here is derived from an EMBL/GenBank/DDBJ whole genome shotgun (WGS) entry which is preliminary data.</text>
</comment>
<evidence type="ECO:0000256" key="2">
    <source>
        <dbReference type="ARBA" id="ARBA00009773"/>
    </source>
</evidence>
<evidence type="ECO:0000256" key="8">
    <source>
        <dbReference type="SAM" id="MobiDB-lite"/>
    </source>
</evidence>
<keyword evidence="5 9" id="KW-0812">Transmembrane</keyword>
<keyword evidence="7 9" id="KW-0472">Membrane</keyword>
<keyword evidence="6 9" id="KW-1133">Transmembrane helix</keyword>
<dbReference type="PANTHER" id="PTHR21716">
    <property type="entry name" value="TRANSMEMBRANE PROTEIN"/>
    <property type="match status" value="1"/>
</dbReference>
<feature type="region of interest" description="Disordered" evidence="8">
    <location>
        <begin position="1"/>
        <end position="21"/>
    </location>
</feature>
<feature type="transmembrane region" description="Helical" evidence="9">
    <location>
        <begin position="174"/>
        <end position="200"/>
    </location>
</feature>
<evidence type="ECO:0000256" key="6">
    <source>
        <dbReference type="ARBA" id="ARBA00022989"/>
    </source>
</evidence>
<name>A0ABR7PKG1_9BURK</name>
<dbReference type="PANTHER" id="PTHR21716:SF67">
    <property type="entry name" value="TRANSPORT PROTEIN YDIK-RELATED"/>
    <property type="match status" value="1"/>
</dbReference>
<feature type="compositionally biased region" description="Pro residues" evidence="8">
    <location>
        <begin position="8"/>
        <end position="17"/>
    </location>
</feature>
<evidence type="ECO:0000256" key="7">
    <source>
        <dbReference type="ARBA" id="ARBA00023136"/>
    </source>
</evidence>
<evidence type="ECO:0000313" key="11">
    <source>
        <dbReference type="Proteomes" id="UP000736373"/>
    </source>
</evidence>